<accession>A0A1L9SYM0</accession>
<dbReference type="OrthoDB" id="10298439at2759"/>
<proteinExistence type="predicted"/>
<sequence>MCFIEPSAPTKFTKCGHTVDDPEEPTPRMCPEALRRTPPSWCPDPPKPTTKTSSTNRMFVCPNCRPK</sequence>
<dbReference type="AlphaFoldDB" id="A0A1L9SYM0"/>
<protein>
    <submittedName>
        <fullName evidence="1">Uncharacterized protein</fullName>
    </submittedName>
</protein>
<dbReference type="VEuPathDB" id="FungiDB:ASPSYDRAFT_52161"/>
<dbReference type="GeneID" id="63764510"/>
<name>A0A1L9SYM0_9EURO</name>
<dbReference type="EMBL" id="KV878603">
    <property type="protein sequence ID" value="OJJ52269.1"/>
    <property type="molecule type" value="Genomic_DNA"/>
</dbReference>
<dbReference type="Proteomes" id="UP000184356">
    <property type="component" value="Unassembled WGS sequence"/>
</dbReference>
<evidence type="ECO:0000313" key="2">
    <source>
        <dbReference type="Proteomes" id="UP000184356"/>
    </source>
</evidence>
<organism evidence="1 2">
    <name type="scientific">Aspergillus sydowii CBS 593.65</name>
    <dbReference type="NCBI Taxonomy" id="1036612"/>
    <lineage>
        <taxon>Eukaryota</taxon>
        <taxon>Fungi</taxon>
        <taxon>Dikarya</taxon>
        <taxon>Ascomycota</taxon>
        <taxon>Pezizomycotina</taxon>
        <taxon>Eurotiomycetes</taxon>
        <taxon>Eurotiomycetidae</taxon>
        <taxon>Eurotiales</taxon>
        <taxon>Aspergillaceae</taxon>
        <taxon>Aspergillus</taxon>
        <taxon>Aspergillus subgen. Nidulantes</taxon>
    </lineage>
</organism>
<dbReference type="RefSeq" id="XP_040696075.1">
    <property type="nucleotide sequence ID" value="XM_040848437.1"/>
</dbReference>
<evidence type="ECO:0000313" key="1">
    <source>
        <dbReference type="EMBL" id="OJJ52269.1"/>
    </source>
</evidence>
<keyword evidence="2" id="KW-1185">Reference proteome</keyword>
<reference evidence="2" key="1">
    <citation type="journal article" date="2017" name="Genome Biol.">
        <title>Comparative genomics reveals high biological diversity and specific adaptations in the industrially and medically important fungal genus Aspergillus.</title>
        <authorList>
            <person name="de Vries R.P."/>
            <person name="Riley R."/>
            <person name="Wiebenga A."/>
            <person name="Aguilar-Osorio G."/>
            <person name="Amillis S."/>
            <person name="Uchima C.A."/>
            <person name="Anderluh G."/>
            <person name="Asadollahi M."/>
            <person name="Askin M."/>
            <person name="Barry K."/>
            <person name="Battaglia E."/>
            <person name="Bayram O."/>
            <person name="Benocci T."/>
            <person name="Braus-Stromeyer S.A."/>
            <person name="Caldana C."/>
            <person name="Canovas D."/>
            <person name="Cerqueira G.C."/>
            <person name="Chen F."/>
            <person name="Chen W."/>
            <person name="Choi C."/>
            <person name="Clum A."/>
            <person name="Dos Santos R.A."/>
            <person name="Damasio A.R."/>
            <person name="Diallinas G."/>
            <person name="Emri T."/>
            <person name="Fekete E."/>
            <person name="Flipphi M."/>
            <person name="Freyberg S."/>
            <person name="Gallo A."/>
            <person name="Gournas C."/>
            <person name="Habgood R."/>
            <person name="Hainaut M."/>
            <person name="Harispe M.L."/>
            <person name="Henrissat B."/>
            <person name="Hilden K.S."/>
            <person name="Hope R."/>
            <person name="Hossain A."/>
            <person name="Karabika E."/>
            <person name="Karaffa L."/>
            <person name="Karanyi Z."/>
            <person name="Krasevec N."/>
            <person name="Kuo A."/>
            <person name="Kusch H."/>
            <person name="LaButti K."/>
            <person name="Lagendijk E.L."/>
            <person name="Lapidus A."/>
            <person name="Levasseur A."/>
            <person name="Lindquist E."/>
            <person name="Lipzen A."/>
            <person name="Logrieco A.F."/>
            <person name="MacCabe A."/>
            <person name="Maekelae M.R."/>
            <person name="Malavazi I."/>
            <person name="Melin P."/>
            <person name="Meyer V."/>
            <person name="Mielnichuk N."/>
            <person name="Miskei M."/>
            <person name="Molnar A.P."/>
            <person name="Mule G."/>
            <person name="Ngan C.Y."/>
            <person name="Orejas M."/>
            <person name="Orosz E."/>
            <person name="Ouedraogo J.P."/>
            <person name="Overkamp K.M."/>
            <person name="Park H.-S."/>
            <person name="Perrone G."/>
            <person name="Piumi F."/>
            <person name="Punt P.J."/>
            <person name="Ram A.F."/>
            <person name="Ramon A."/>
            <person name="Rauscher S."/>
            <person name="Record E."/>
            <person name="Riano-Pachon D.M."/>
            <person name="Robert V."/>
            <person name="Roehrig J."/>
            <person name="Ruller R."/>
            <person name="Salamov A."/>
            <person name="Salih N.S."/>
            <person name="Samson R.A."/>
            <person name="Sandor E."/>
            <person name="Sanguinetti M."/>
            <person name="Schuetze T."/>
            <person name="Sepcic K."/>
            <person name="Shelest E."/>
            <person name="Sherlock G."/>
            <person name="Sophianopoulou V."/>
            <person name="Squina F.M."/>
            <person name="Sun H."/>
            <person name="Susca A."/>
            <person name="Todd R.B."/>
            <person name="Tsang A."/>
            <person name="Unkles S.E."/>
            <person name="van de Wiele N."/>
            <person name="van Rossen-Uffink D."/>
            <person name="Oliveira J.V."/>
            <person name="Vesth T.C."/>
            <person name="Visser J."/>
            <person name="Yu J.-H."/>
            <person name="Zhou M."/>
            <person name="Andersen M.R."/>
            <person name="Archer D.B."/>
            <person name="Baker S.E."/>
            <person name="Benoit I."/>
            <person name="Brakhage A.A."/>
            <person name="Braus G.H."/>
            <person name="Fischer R."/>
            <person name="Frisvad J.C."/>
            <person name="Goldman G.H."/>
            <person name="Houbraken J."/>
            <person name="Oakley B."/>
            <person name="Pocsi I."/>
            <person name="Scazzocchio C."/>
            <person name="Seiboth B."/>
            <person name="vanKuyk P.A."/>
            <person name="Wortman J."/>
            <person name="Dyer P.S."/>
            <person name="Grigoriev I.V."/>
        </authorList>
    </citation>
    <scope>NUCLEOTIDE SEQUENCE [LARGE SCALE GENOMIC DNA]</scope>
    <source>
        <strain evidence="2">CBS 593.65</strain>
    </source>
</reference>
<gene>
    <name evidence="1" type="ORF">ASPSYDRAFT_52161</name>
</gene>